<proteinExistence type="predicted"/>
<accession>A0A4Z2HUK6</accession>
<organism evidence="1 2">
    <name type="scientific">Liparis tanakae</name>
    <name type="common">Tanaka's snailfish</name>
    <dbReference type="NCBI Taxonomy" id="230148"/>
    <lineage>
        <taxon>Eukaryota</taxon>
        <taxon>Metazoa</taxon>
        <taxon>Chordata</taxon>
        <taxon>Craniata</taxon>
        <taxon>Vertebrata</taxon>
        <taxon>Euteleostomi</taxon>
        <taxon>Actinopterygii</taxon>
        <taxon>Neopterygii</taxon>
        <taxon>Teleostei</taxon>
        <taxon>Neoteleostei</taxon>
        <taxon>Acanthomorphata</taxon>
        <taxon>Eupercaria</taxon>
        <taxon>Perciformes</taxon>
        <taxon>Cottioidei</taxon>
        <taxon>Cottales</taxon>
        <taxon>Liparidae</taxon>
        <taxon>Liparis</taxon>
    </lineage>
</organism>
<evidence type="ECO:0000313" key="2">
    <source>
        <dbReference type="Proteomes" id="UP000314294"/>
    </source>
</evidence>
<comment type="caution">
    <text evidence="1">The sequence shown here is derived from an EMBL/GenBank/DDBJ whole genome shotgun (WGS) entry which is preliminary data.</text>
</comment>
<dbReference type="Proteomes" id="UP000314294">
    <property type="component" value="Unassembled WGS sequence"/>
</dbReference>
<reference evidence="1 2" key="1">
    <citation type="submission" date="2019-03" db="EMBL/GenBank/DDBJ databases">
        <title>First draft genome of Liparis tanakae, snailfish: a comprehensive survey of snailfish specific genes.</title>
        <authorList>
            <person name="Kim W."/>
            <person name="Song I."/>
            <person name="Jeong J.-H."/>
            <person name="Kim D."/>
            <person name="Kim S."/>
            <person name="Ryu S."/>
            <person name="Song J.Y."/>
            <person name="Lee S.K."/>
        </authorList>
    </citation>
    <scope>NUCLEOTIDE SEQUENCE [LARGE SCALE GENOMIC DNA]</scope>
    <source>
        <tissue evidence="1">Muscle</tissue>
    </source>
</reference>
<protein>
    <submittedName>
        <fullName evidence="1">Uncharacterized protein</fullName>
    </submittedName>
</protein>
<gene>
    <name evidence="1" type="ORF">EYF80_020369</name>
</gene>
<evidence type="ECO:0000313" key="1">
    <source>
        <dbReference type="EMBL" id="TNN69368.1"/>
    </source>
</evidence>
<dbReference type="EMBL" id="SRLO01000176">
    <property type="protein sequence ID" value="TNN69368.1"/>
    <property type="molecule type" value="Genomic_DNA"/>
</dbReference>
<sequence>MGAKQAGEVEREGRRGFLLWRLESDKGANGVAAMTVPLENAGYASGVALMEPERGCSCLPRRRDIVRLDKAT</sequence>
<name>A0A4Z2HUK6_9TELE</name>
<dbReference type="AlphaFoldDB" id="A0A4Z2HUK6"/>
<keyword evidence="2" id="KW-1185">Reference proteome</keyword>